<dbReference type="AlphaFoldDB" id="W4JRC9"/>
<evidence type="ECO:0000313" key="1">
    <source>
        <dbReference type="EMBL" id="ETW76019.1"/>
    </source>
</evidence>
<dbReference type="RefSeq" id="XP_009552244.1">
    <property type="nucleotide sequence ID" value="XM_009553949.1"/>
</dbReference>
<proteinExistence type="predicted"/>
<dbReference type="GeneID" id="20671574"/>
<reference evidence="1 2" key="1">
    <citation type="journal article" date="2012" name="New Phytol.">
        <title>Insight into trade-off between wood decay and parasitism from the genome of a fungal forest pathogen.</title>
        <authorList>
            <person name="Olson A."/>
            <person name="Aerts A."/>
            <person name="Asiegbu F."/>
            <person name="Belbahri L."/>
            <person name="Bouzid O."/>
            <person name="Broberg A."/>
            <person name="Canback B."/>
            <person name="Coutinho P.M."/>
            <person name="Cullen D."/>
            <person name="Dalman K."/>
            <person name="Deflorio G."/>
            <person name="van Diepen L.T."/>
            <person name="Dunand C."/>
            <person name="Duplessis S."/>
            <person name="Durling M."/>
            <person name="Gonthier P."/>
            <person name="Grimwood J."/>
            <person name="Fossdal C.G."/>
            <person name="Hansson D."/>
            <person name="Henrissat B."/>
            <person name="Hietala A."/>
            <person name="Himmelstrand K."/>
            <person name="Hoffmeister D."/>
            <person name="Hogberg N."/>
            <person name="James T.Y."/>
            <person name="Karlsson M."/>
            <person name="Kohler A."/>
            <person name="Kues U."/>
            <person name="Lee Y.H."/>
            <person name="Lin Y.C."/>
            <person name="Lind M."/>
            <person name="Lindquist E."/>
            <person name="Lombard V."/>
            <person name="Lucas S."/>
            <person name="Lunden K."/>
            <person name="Morin E."/>
            <person name="Murat C."/>
            <person name="Park J."/>
            <person name="Raffaello T."/>
            <person name="Rouze P."/>
            <person name="Salamov A."/>
            <person name="Schmutz J."/>
            <person name="Solheim H."/>
            <person name="Stahlberg J."/>
            <person name="Velez H."/>
            <person name="de Vries R.P."/>
            <person name="Wiebenga A."/>
            <person name="Woodward S."/>
            <person name="Yakovlev I."/>
            <person name="Garbelotto M."/>
            <person name="Martin F."/>
            <person name="Grigoriev I.V."/>
            <person name="Stenlid J."/>
        </authorList>
    </citation>
    <scope>NUCLEOTIDE SEQUENCE [LARGE SCALE GENOMIC DNA]</scope>
    <source>
        <strain evidence="1 2">TC 32-1</strain>
    </source>
</reference>
<protein>
    <submittedName>
        <fullName evidence="1">Uncharacterized protein</fullName>
    </submittedName>
</protein>
<evidence type="ECO:0000313" key="2">
    <source>
        <dbReference type="Proteomes" id="UP000030671"/>
    </source>
</evidence>
<organism evidence="1 2">
    <name type="scientific">Heterobasidion irregulare (strain TC 32-1)</name>
    <dbReference type="NCBI Taxonomy" id="747525"/>
    <lineage>
        <taxon>Eukaryota</taxon>
        <taxon>Fungi</taxon>
        <taxon>Dikarya</taxon>
        <taxon>Basidiomycota</taxon>
        <taxon>Agaricomycotina</taxon>
        <taxon>Agaricomycetes</taxon>
        <taxon>Russulales</taxon>
        <taxon>Bondarzewiaceae</taxon>
        <taxon>Heterobasidion</taxon>
        <taxon>Heterobasidion annosum species complex</taxon>
    </lineage>
</organism>
<dbReference type="KEGG" id="hir:HETIRDRAFT_330370"/>
<accession>W4JRC9</accession>
<gene>
    <name evidence="1" type="ORF">HETIRDRAFT_330370</name>
</gene>
<name>W4JRC9_HETIT</name>
<dbReference type="InParanoid" id="W4JRC9"/>
<dbReference type="Proteomes" id="UP000030671">
    <property type="component" value="Unassembled WGS sequence"/>
</dbReference>
<sequence length="75" mass="8336">MALASGDFQKSRYTVHLQGPGHPSFLKGGTVARLETAIQTIDLHNKKVFKPLVARLLLELDVSQYRCPNFLDLAV</sequence>
<dbReference type="HOGENOM" id="CLU_2671367_0_0_1"/>
<keyword evidence="2" id="KW-1185">Reference proteome</keyword>
<dbReference type="EMBL" id="KI925465">
    <property type="protein sequence ID" value="ETW76019.1"/>
    <property type="molecule type" value="Genomic_DNA"/>
</dbReference>